<dbReference type="AlphaFoldDB" id="A0A9R1XPD9"/>
<proteinExistence type="predicted"/>
<evidence type="ECO:0000256" key="1">
    <source>
        <dbReference type="SAM" id="MobiDB-lite"/>
    </source>
</evidence>
<protein>
    <recommendedName>
        <fullName evidence="6">Protein FAR1-RELATED SEQUENCE</fullName>
    </recommendedName>
</protein>
<feature type="compositionally biased region" description="Polar residues" evidence="1">
    <location>
        <begin position="1"/>
        <end position="10"/>
    </location>
</feature>
<feature type="domain" description="FAR1" evidence="2">
    <location>
        <begin position="138"/>
        <end position="231"/>
    </location>
</feature>
<evidence type="ECO:0000259" key="3">
    <source>
        <dbReference type="Pfam" id="PF10551"/>
    </source>
</evidence>
<dbReference type="PANTHER" id="PTHR47718">
    <property type="entry name" value="OS01G0519700 PROTEIN"/>
    <property type="match status" value="1"/>
</dbReference>
<dbReference type="InterPro" id="IPR018289">
    <property type="entry name" value="MULE_transposase_dom"/>
</dbReference>
<comment type="caution">
    <text evidence="4">The sequence shown here is derived from an EMBL/GenBank/DDBJ whole genome shotgun (WGS) entry which is preliminary data.</text>
</comment>
<evidence type="ECO:0008006" key="6">
    <source>
        <dbReference type="Google" id="ProtNLM"/>
    </source>
</evidence>
<dbReference type="Pfam" id="PF10551">
    <property type="entry name" value="MULE"/>
    <property type="match status" value="1"/>
</dbReference>
<feature type="region of interest" description="Disordered" evidence="1">
    <location>
        <begin position="1"/>
        <end position="59"/>
    </location>
</feature>
<feature type="domain" description="MULE transposase" evidence="3">
    <location>
        <begin position="351"/>
        <end position="444"/>
    </location>
</feature>
<keyword evidence="5" id="KW-1185">Reference proteome</keyword>
<dbReference type="InterPro" id="IPR004330">
    <property type="entry name" value="FAR1_DNA_bnd_dom"/>
</dbReference>
<dbReference type="Pfam" id="PF03101">
    <property type="entry name" value="FAR1"/>
    <property type="match status" value="1"/>
</dbReference>
<name>A0A9R1XPD9_LACSA</name>
<dbReference type="PANTHER" id="PTHR47718:SF12">
    <property type="entry name" value="PROTEIN FAR1-RELATED SEQUENCE"/>
    <property type="match status" value="1"/>
</dbReference>
<dbReference type="EMBL" id="NBSK02000003">
    <property type="protein sequence ID" value="KAJ0217024.1"/>
    <property type="molecule type" value="Genomic_DNA"/>
</dbReference>
<dbReference type="Proteomes" id="UP000235145">
    <property type="component" value="Unassembled WGS sequence"/>
</dbReference>
<gene>
    <name evidence="4" type="ORF">LSAT_V11C300104030</name>
</gene>
<evidence type="ECO:0000313" key="4">
    <source>
        <dbReference type="EMBL" id="KAJ0217024.1"/>
    </source>
</evidence>
<organism evidence="4 5">
    <name type="scientific">Lactuca sativa</name>
    <name type="common">Garden lettuce</name>
    <dbReference type="NCBI Taxonomy" id="4236"/>
    <lineage>
        <taxon>Eukaryota</taxon>
        <taxon>Viridiplantae</taxon>
        <taxon>Streptophyta</taxon>
        <taxon>Embryophyta</taxon>
        <taxon>Tracheophyta</taxon>
        <taxon>Spermatophyta</taxon>
        <taxon>Magnoliopsida</taxon>
        <taxon>eudicotyledons</taxon>
        <taxon>Gunneridae</taxon>
        <taxon>Pentapetalae</taxon>
        <taxon>asterids</taxon>
        <taxon>campanulids</taxon>
        <taxon>Asterales</taxon>
        <taxon>Asteraceae</taxon>
        <taxon>Cichorioideae</taxon>
        <taxon>Cichorieae</taxon>
        <taxon>Lactucinae</taxon>
        <taxon>Lactuca</taxon>
    </lineage>
</organism>
<reference evidence="4 5" key="1">
    <citation type="journal article" date="2017" name="Nat. Commun.">
        <title>Genome assembly with in vitro proximity ligation data and whole-genome triplication in lettuce.</title>
        <authorList>
            <person name="Reyes-Chin-Wo S."/>
            <person name="Wang Z."/>
            <person name="Yang X."/>
            <person name="Kozik A."/>
            <person name="Arikit S."/>
            <person name="Song C."/>
            <person name="Xia L."/>
            <person name="Froenicke L."/>
            <person name="Lavelle D.O."/>
            <person name="Truco M.J."/>
            <person name="Xia R."/>
            <person name="Zhu S."/>
            <person name="Xu C."/>
            <person name="Xu H."/>
            <person name="Xu X."/>
            <person name="Cox K."/>
            <person name="Korf I."/>
            <person name="Meyers B.C."/>
            <person name="Michelmore R.W."/>
        </authorList>
    </citation>
    <scope>NUCLEOTIDE SEQUENCE [LARGE SCALE GENOMIC DNA]</scope>
    <source>
        <strain evidence="5">cv. Salinas</strain>
        <tissue evidence="4">Seedlings</tissue>
    </source>
</reference>
<evidence type="ECO:0000259" key="2">
    <source>
        <dbReference type="Pfam" id="PF03101"/>
    </source>
</evidence>
<accession>A0A9R1XPD9</accession>
<evidence type="ECO:0000313" key="5">
    <source>
        <dbReference type="Proteomes" id="UP000235145"/>
    </source>
</evidence>
<sequence>MGDQEPNVNNHIYEEHYLSSDDGNGIEDFDFPDNDTLYNDGFQTGESSNPNLEDANNDEDENHFVDEDIEVNIDYSEGQPHVTHEDTKFNIDFIEGQPHVTHDYVSPGGTLYWNPIVLDDIKPKVSSKFNSYGEAETMYRKYALESGFYVRLGRVQKMKNGIITNRHLVCNREGNPNTSKLDTLDIQHKKTQRRKDLFRRNCKAKVVLEIISGTLTYVVSDFVERHNHELFSKGNMHLSRSKRKLDYSQEIFNHNLSKRNIGPVKAHRPYSALQVGPSIGGGLVTDFKNARRNLNCYIGGRDAKFLVDKMNDRKKSVPSFTFEYKVSNKRLNSLFWADETAKYNYKSFGDVISLDATFSMNKYDMVFVPFTGIDNHKKCVTFGAGLLSKEDGVSFEWLLRAFLKAFRKQPQLVLSDQDPALKKAIDKVFPLAHHRLCMWHITKKLPNKVQKEISRSEDNCFQKNVISSNGVDTIIVMEKRKNITIRQTNDVDVDDKDEEYNYDCLIRDTEYTVTHSTKDGSFKCTCMHFEHLDDCPNHDLPTRADHFKQLLGVVGPDVESDVNDIQNPTDIRNKGCGSRGKRLKSTKEMIEKEISKPKRKCATCEQMVHHDKRNCPLKNTKK</sequence>
<feature type="compositionally biased region" description="Acidic residues" evidence="1">
    <location>
        <begin position="24"/>
        <end position="33"/>
    </location>
</feature>